<feature type="transmembrane region" description="Helical" evidence="1">
    <location>
        <begin position="20"/>
        <end position="37"/>
    </location>
</feature>
<keyword evidence="1" id="KW-0472">Membrane</keyword>
<organism evidence="3">
    <name type="scientific">Caenorhabditis remanei</name>
    <name type="common">Caenorhabditis vulgaris</name>
    <dbReference type="NCBI Taxonomy" id="31234"/>
    <lineage>
        <taxon>Eukaryota</taxon>
        <taxon>Metazoa</taxon>
        <taxon>Ecdysozoa</taxon>
        <taxon>Nematoda</taxon>
        <taxon>Chromadorea</taxon>
        <taxon>Rhabditida</taxon>
        <taxon>Rhabditina</taxon>
        <taxon>Rhabditomorpha</taxon>
        <taxon>Rhabditoidea</taxon>
        <taxon>Rhabditidae</taxon>
        <taxon>Peloderinae</taxon>
        <taxon>Caenorhabditis</taxon>
    </lineage>
</organism>
<dbReference type="HOGENOM" id="CLU_045307_0_0_1"/>
<dbReference type="InterPro" id="IPR004988">
    <property type="entry name" value="DUF273"/>
</dbReference>
<evidence type="ECO:0000313" key="3">
    <source>
        <dbReference type="Proteomes" id="UP000008281"/>
    </source>
</evidence>
<dbReference type="eggNOG" id="ENOG502SE55">
    <property type="taxonomic scope" value="Eukaryota"/>
</dbReference>
<keyword evidence="1" id="KW-0812">Transmembrane</keyword>
<dbReference type="STRING" id="31234.E3MDN8"/>
<evidence type="ECO:0000313" key="2">
    <source>
        <dbReference type="EMBL" id="EFO99077.1"/>
    </source>
</evidence>
<dbReference type="EMBL" id="DS268437">
    <property type="protein sequence ID" value="EFO99077.1"/>
    <property type="molecule type" value="Genomic_DNA"/>
</dbReference>
<sequence>MLLCSKPSHHNEMFHFPKKLICIFSTLFFILFLYILFNGDDIIEDQDSEYLYRVPYPIMRNSNNESWIKSENIAIVIVLAEGVKREYYKIAINSVECYAKAHGYQFILTHDNVWGCDYLKDKFFRRHCVISKILPKYEAVLHLDADIGVVNQKRKLQEYMNPQFDLIFHDRHFSPEIGMASYIVRNTQYGLDLITEFSNYEKKLPEGSFHGTDNGAIHMFLAEKLFPHNLIELELCRRAWRNSQNVADQFAYTSCIRSLFGANTDFGKVRILRKQGTGYVRDDWLTSGIWSLDRDFMLHGLKTDHLKKVPYGPLRVSPMSQTSWYSPFEGDFDMERCVLGNTTWNHNPRLIGTREDVECGLRMHEMKIAVKKVKYMSRLYSLLSNCYFWRLFQSHFWFIFYY</sequence>
<reference evidence="2" key="1">
    <citation type="submission" date="2007-07" db="EMBL/GenBank/DDBJ databases">
        <title>PCAP assembly of the Caenorhabditis remanei genome.</title>
        <authorList>
            <consortium name="The Caenorhabditis remanei Sequencing Consortium"/>
            <person name="Wilson R.K."/>
        </authorList>
    </citation>
    <scope>NUCLEOTIDE SEQUENCE [LARGE SCALE GENOMIC DNA]</scope>
    <source>
        <strain evidence="2">PB4641</strain>
    </source>
</reference>
<dbReference type="InParanoid" id="E3MDN8"/>
<dbReference type="OrthoDB" id="407658at2759"/>
<dbReference type="Gene3D" id="3.90.550.10">
    <property type="entry name" value="Spore Coat Polysaccharide Biosynthesis Protein SpsA, Chain A"/>
    <property type="match status" value="1"/>
</dbReference>
<protein>
    <recommendedName>
        <fullName evidence="4">Nucleotide-diphospho-sugar transferase domain-containing protein</fullName>
    </recommendedName>
</protein>
<keyword evidence="3" id="KW-1185">Reference proteome</keyword>
<evidence type="ECO:0008006" key="4">
    <source>
        <dbReference type="Google" id="ProtNLM"/>
    </source>
</evidence>
<proteinExistence type="predicted"/>
<dbReference type="Proteomes" id="UP000008281">
    <property type="component" value="Unassembled WGS sequence"/>
</dbReference>
<accession>E3MDN8</accession>
<gene>
    <name evidence="2" type="ORF">CRE_17939</name>
</gene>
<dbReference type="PANTHER" id="PTHR31562">
    <property type="entry name" value="PROTEIN CBG18972"/>
    <property type="match status" value="1"/>
</dbReference>
<dbReference type="OMA" id="HCIVANI"/>
<evidence type="ECO:0000256" key="1">
    <source>
        <dbReference type="SAM" id="Phobius"/>
    </source>
</evidence>
<dbReference type="PANTHER" id="PTHR31562:SF13">
    <property type="entry name" value="NUCLEOTID_TRANS DOMAIN-CONTAINING PROTEIN-RELATED"/>
    <property type="match status" value="1"/>
</dbReference>
<dbReference type="Pfam" id="PF03314">
    <property type="entry name" value="DUF273"/>
    <property type="match status" value="1"/>
</dbReference>
<name>E3MDN8_CAERE</name>
<keyword evidence="1" id="KW-1133">Transmembrane helix</keyword>
<dbReference type="InterPro" id="IPR029044">
    <property type="entry name" value="Nucleotide-diphossugar_trans"/>
</dbReference>
<dbReference type="AlphaFoldDB" id="E3MDN8"/>